<accession>A0ABZ2V884</accession>
<evidence type="ECO:0000259" key="1">
    <source>
        <dbReference type="Pfam" id="PF02627"/>
    </source>
</evidence>
<dbReference type="InterPro" id="IPR003779">
    <property type="entry name" value="CMD-like"/>
</dbReference>
<dbReference type="PANTHER" id="PTHR34846:SF10">
    <property type="entry name" value="CYTOPLASMIC PROTEIN"/>
    <property type="match status" value="1"/>
</dbReference>
<sequence length="152" mass="16901">MMTPRFDYMSAAPDAFRAVYGLEQYISEKSGLDPHLIHLIKLRASQINGCAYCVDMHSQEMRKDGISEQIIALVCVWRETPFFDARERAVLGWVEAVTKISDTGADDADYAPLKAHFDETDIANLTLAISTINVWNRLAISARTPPAVQVAA</sequence>
<reference evidence="3" key="1">
    <citation type="submission" date="2024-04" db="EMBL/GenBank/DDBJ databases">
        <title>Phylogenomic analyses of a clade within the roseobacter group suggest taxonomic reassignments of species of the genera Aestuariivita, Citreicella, Loktanella, Nautella, Pelagibaca, Ruegeria, Thalassobius, Thiobacimonas and Tropicibacter, and the proposal o.</title>
        <authorList>
            <person name="Jeon C.O."/>
        </authorList>
    </citation>
    <scope>NUCLEOTIDE SEQUENCE [LARGE SCALE GENOMIC DNA]</scope>
    <source>
        <strain evidence="3">BS5-3</strain>
    </source>
</reference>
<name>A0ABZ2V884_9RHOB</name>
<dbReference type="EMBL" id="CP150951">
    <property type="protein sequence ID" value="WZC50781.2"/>
    <property type="molecule type" value="Genomic_DNA"/>
</dbReference>
<dbReference type="Pfam" id="PF02627">
    <property type="entry name" value="CMD"/>
    <property type="match status" value="1"/>
</dbReference>
<keyword evidence="3" id="KW-1185">Reference proteome</keyword>
<feature type="domain" description="Carboxymuconolactone decarboxylase-like" evidence="1">
    <location>
        <begin position="13"/>
        <end position="95"/>
    </location>
</feature>
<dbReference type="RefSeq" id="WP_373636700.1">
    <property type="nucleotide sequence ID" value="NZ_CP150951.2"/>
</dbReference>
<evidence type="ECO:0000313" key="3">
    <source>
        <dbReference type="Proteomes" id="UP001440612"/>
    </source>
</evidence>
<dbReference type="Proteomes" id="UP001440612">
    <property type="component" value="Chromosome"/>
</dbReference>
<protein>
    <submittedName>
        <fullName evidence="2">Carboxymuconolactone decarboxylase family protein</fullName>
    </submittedName>
</protein>
<evidence type="ECO:0000313" key="2">
    <source>
        <dbReference type="EMBL" id="WZC50781.2"/>
    </source>
</evidence>
<dbReference type="InterPro" id="IPR004675">
    <property type="entry name" value="AhpD_core"/>
</dbReference>
<dbReference type="InterPro" id="IPR029032">
    <property type="entry name" value="AhpD-like"/>
</dbReference>
<proteinExistence type="predicted"/>
<dbReference type="SUPFAM" id="SSF69118">
    <property type="entry name" value="AhpD-like"/>
    <property type="match status" value="1"/>
</dbReference>
<dbReference type="PANTHER" id="PTHR34846">
    <property type="entry name" value="4-CARBOXYMUCONOLACTONE DECARBOXYLASE FAMILY PROTEIN (AFU_ORTHOLOGUE AFUA_6G11590)"/>
    <property type="match status" value="1"/>
</dbReference>
<dbReference type="NCBIfam" id="TIGR00778">
    <property type="entry name" value="ahpD_dom"/>
    <property type="match status" value="1"/>
</dbReference>
<gene>
    <name evidence="2" type="ORF">AABB29_09300</name>
</gene>
<dbReference type="Gene3D" id="1.20.1290.10">
    <property type="entry name" value="AhpD-like"/>
    <property type="match status" value="1"/>
</dbReference>
<organism evidence="2 3">
    <name type="scientific">Yoonia phaeophyticola</name>
    <dbReference type="NCBI Taxonomy" id="3137369"/>
    <lineage>
        <taxon>Bacteria</taxon>
        <taxon>Pseudomonadati</taxon>
        <taxon>Pseudomonadota</taxon>
        <taxon>Alphaproteobacteria</taxon>
        <taxon>Rhodobacterales</taxon>
        <taxon>Paracoccaceae</taxon>
        <taxon>Yoonia</taxon>
    </lineage>
</organism>